<dbReference type="PANTHER" id="PTHR47756:SF2">
    <property type="entry name" value="BLL6612 PROTEIN"/>
    <property type="match status" value="1"/>
</dbReference>
<reference evidence="3 4" key="1">
    <citation type="submission" date="2020-08" db="EMBL/GenBank/DDBJ databases">
        <title>Cohnella phylogeny.</title>
        <authorList>
            <person name="Dunlap C."/>
        </authorList>
    </citation>
    <scope>NUCLEOTIDE SEQUENCE [LARGE SCALE GENOMIC DNA]</scope>
    <source>
        <strain evidence="3 4">CBP 2801</strain>
    </source>
</reference>
<organism evidence="3 4">
    <name type="scientific">Cohnella zeiphila</name>
    <dbReference type="NCBI Taxonomy" id="2761120"/>
    <lineage>
        <taxon>Bacteria</taxon>
        <taxon>Bacillati</taxon>
        <taxon>Bacillota</taxon>
        <taxon>Bacilli</taxon>
        <taxon>Bacillales</taxon>
        <taxon>Paenibacillaceae</taxon>
        <taxon>Cohnella</taxon>
    </lineage>
</organism>
<dbReference type="GO" id="GO:0006352">
    <property type="term" value="P:DNA-templated transcription initiation"/>
    <property type="evidence" value="ECO:0007669"/>
    <property type="project" value="InterPro"/>
</dbReference>
<dbReference type="PANTHER" id="PTHR47756">
    <property type="entry name" value="BLL6612 PROTEIN-RELATED"/>
    <property type="match status" value="1"/>
</dbReference>
<evidence type="ECO:0000259" key="1">
    <source>
        <dbReference type="Pfam" id="PF04542"/>
    </source>
</evidence>
<comment type="caution">
    <text evidence="3">The sequence shown here is derived from an EMBL/GenBank/DDBJ whole genome shotgun (WGS) entry which is preliminary data.</text>
</comment>
<evidence type="ECO:0000259" key="2">
    <source>
        <dbReference type="Pfam" id="PF20239"/>
    </source>
</evidence>
<dbReference type="SUPFAM" id="SSF88659">
    <property type="entry name" value="Sigma3 and sigma4 domains of RNA polymerase sigma factors"/>
    <property type="match status" value="1"/>
</dbReference>
<protein>
    <submittedName>
        <fullName evidence="3">RNA polymerase subunit sigma-70</fullName>
    </submittedName>
</protein>
<dbReference type="InterPro" id="IPR007627">
    <property type="entry name" value="RNA_pol_sigma70_r2"/>
</dbReference>
<dbReference type="RefSeq" id="WP_185129779.1">
    <property type="nucleotide sequence ID" value="NZ_JACJVO010000017.1"/>
</dbReference>
<gene>
    <name evidence="3" type="ORF">H7C18_14420</name>
</gene>
<dbReference type="AlphaFoldDB" id="A0A7X0VW71"/>
<dbReference type="InterPro" id="IPR013324">
    <property type="entry name" value="RNA_pol_sigma_r3/r4-like"/>
</dbReference>
<evidence type="ECO:0000313" key="3">
    <source>
        <dbReference type="EMBL" id="MBB6732112.1"/>
    </source>
</evidence>
<dbReference type="Proteomes" id="UP000564644">
    <property type="component" value="Unassembled WGS sequence"/>
</dbReference>
<feature type="domain" description="DUF6596" evidence="2">
    <location>
        <begin position="179"/>
        <end position="279"/>
    </location>
</feature>
<dbReference type="Pfam" id="PF04542">
    <property type="entry name" value="Sigma70_r2"/>
    <property type="match status" value="1"/>
</dbReference>
<dbReference type="Pfam" id="PF20239">
    <property type="entry name" value="DUF6596"/>
    <property type="match status" value="1"/>
</dbReference>
<feature type="domain" description="RNA polymerase sigma-70 region 2" evidence="1">
    <location>
        <begin position="20"/>
        <end position="76"/>
    </location>
</feature>
<dbReference type="SUPFAM" id="SSF88946">
    <property type="entry name" value="Sigma2 domain of RNA polymerase sigma factors"/>
    <property type="match status" value="1"/>
</dbReference>
<keyword evidence="4" id="KW-1185">Reference proteome</keyword>
<name>A0A7X0VW71_9BACL</name>
<dbReference type="InterPro" id="IPR013325">
    <property type="entry name" value="RNA_pol_sigma_r2"/>
</dbReference>
<accession>A0A7X0VW71</accession>
<evidence type="ECO:0000313" key="4">
    <source>
        <dbReference type="Proteomes" id="UP000564644"/>
    </source>
</evidence>
<dbReference type="Gene3D" id="1.10.1740.10">
    <property type="match status" value="1"/>
</dbReference>
<proteinExistence type="predicted"/>
<dbReference type="EMBL" id="JACJVO010000017">
    <property type="protein sequence ID" value="MBB6732112.1"/>
    <property type="molecule type" value="Genomic_DNA"/>
</dbReference>
<sequence>MNAHNIIEDTARDAYGRLISYLTLKWRSIESVEDALSDAFVAALESWPKAGIPDKPESWLLAVARRRLIDRARRERVSERAMSALIALSEQSEQKSSAGTAFPDERLNMLFLCTHPAIDPSIRTPLMLQTVLGMDASRIASAFVVKPSTMGQRLTRAKAKIRTERLTFAMPDAEELPHRLDAVLEAIYAVYGSGWDDYTGVDPRRKGLVHEAIYLGKLLANYLPGEPEVQGLLALMLHCEARREARIDASGSYIPLSEQDTSRWSTQMIKEAEHCLRAASHSNRIGRFQLLAAIQSMHAQRARTGSIEWKGIALLYEGLAKLSPTIGVLVGRAAAVAEGYGMERGFALLEAMPCDKIMNYQPYWALKAYLHMQLGRQEEARSAYSRAIGLCEDPSIRQFLYQQANRIT</sequence>
<dbReference type="GO" id="GO:0003700">
    <property type="term" value="F:DNA-binding transcription factor activity"/>
    <property type="evidence" value="ECO:0007669"/>
    <property type="project" value="InterPro"/>
</dbReference>
<dbReference type="InterPro" id="IPR046531">
    <property type="entry name" value="DUF6596"/>
</dbReference>